<dbReference type="Gene3D" id="2.40.50.140">
    <property type="entry name" value="Nucleic acid-binding proteins"/>
    <property type="match status" value="1"/>
</dbReference>
<sequence length="890" mass="99594">MSSFSTPPTSAKKSRTRQRNRTPSSTAKGSKPDTPQTNGKRRGSNGTGKGRNNNNNNNNNNSPHTPHNNNRSVYETYVDPAAYSTANPGKTIVYGKFRGLTTSRKSGYLSPSKPPPNLFQCEYKEDATTLKRDVFISDLKARNRVVDGEYCYVVVDDVDTNDPSDDEDGADLAVENLAMEMEASTVSAAEAPKRQTWNSQEKQQTLWSPQHETNVPLPMKPLSKQEKKNLSQLTGRVIYAFPAEKPKTIVGVLKSNPNGRGGVLLNPISNKLTSFVVPASITQTDVLASGTYTPGTWGTRDYFPKLSDVSVIGNCIDIEAETIAALRGEGIDWDETFEKSVEADVLNSVEAGRNAGGWEPTEEDMVNRRDFRSDCVFTIDPTTARDLDDALCIEELPDKTGVLVSVHIADVTNFVKPGSNVDEEARNRCTTVYMVDRVIPMLPRDLCEIACSLNEGVTRLSFSCQFEMDYNGGLKTDAKGKRKVWYGRGVIRSKCRLDYRTAQNIISGKCGNGNQKEDDEFWDLPRQPVDGVSRETIAEKVRLMHRIAMGRRAMRFEHGAVTLNKVKLAFKMNKNDGEKIPEKAEAYPIYDSNRVVEEFMLLANYLVAEKLIMKGKGAGLLRRHEQPSQKGLTEAKEMAEACGVYLDISTSQSLQETLNEFTKRASATNSPDDVLKLQAITALLSQPFQPAEYFIASEFDQDDYIHFALNIPYYTHFTSPIRRYADCIVHRVLQAALDDDMDAYNSTYPKTSEVAVAERCNEMKQAAKKAQERSDRVFLSIFLKHNPIQSTMGVVIGMGEKSFTVLIPEIGAEGRVYLDDMKKRFHHKFVEKGEDGKKTIKISPTEEHRVEKQLTWQNLDVQLFKKIEVSVTCKEDPPVDIKIWLCGPHL</sequence>
<feature type="compositionally biased region" description="Low complexity" evidence="2">
    <location>
        <begin position="50"/>
        <end position="71"/>
    </location>
</feature>
<evidence type="ECO:0000256" key="1">
    <source>
        <dbReference type="RuleBase" id="RU003901"/>
    </source>
</evidence>
<evidence type="ECO:0000259" key="3">
    <source>
        <dbReference type="SMART" id="SM00955"/>
    </source>
</evidence>
<evidence type="ECO:0000313" key="5">
    <source>
        <dbReference type="Proteomes" id="UP001165160"/>
    </source>
</evidence>
<dbReference type="GO" id="GO:0000175">
    <property type="term" value="F:3'-5'-RNA exonuclease activity"/>
    <property type="evidence" value="ECO:0007669"/>
    <property type="project" value="TreeGrafter"/>
</dbReference>
<dbReference type="AlphaFoldDB" id="A0A9W7BFZ1"/>
<keyword evidence="5" id="KW-1185">Reference proteome</keyword>
<dbReference type="SMART" id="SM00955">
    <property type="entry name" value="RNB"/>
    <property type="match status" value="1"/>
</dbReference>
<dbReference type="InterPro" id="IPR012340">
    <property type="entry name" value="NA-bd_OB-fold"/>
</dbReference>
<dbReference type="SUPFAM" id="SSF50249">
    <property type="entry name" value="Nucleic acid-binding proteins"/>
    <property type="match status" value="1"/>
</dbReference>
<dbReference type="GO" id="GO:0006402">
    <property type="term" value="P:mRNA catabolic process"/>
    <property type="evidence" value="ECO:0007669"/>
    <property type="project" value="TreeGrafter"/>
</dbReference>
<dbReference type="Proteomes" id="UP001165160">
    <property type="component" value="Unassembled WGS sequence"/>
</dbReference>
<organism evidence="4 5">
    <name type="scientific">Triparma verrucosa</name>
    <dbReference type="NCBI Taxonomy" id="1606542"/>
    <lineage>
        <taxon>Eukaryota</taxon>
        <taxon>Sar</taxon>
        <taxon>Stramenopiles</taxon>
        <taxon>Ochrophyta</taxon>
        <taxon>Bolidophyceae</taxon>
        <taxon>Parmales</taxon>
        <taxon>Triparmaceae</taxon>
        <taxon>Triparma</taxon>
    </lineage>
</organism>
<dbReference type="InterPro" id="IPR041093">
    <property type="entry name" value="Dis3l2-like_C"/>
</dbReference>
<protein>
    <recommendedName>
        <fullName evidence="3">RNB domain-containing protein</fullName>
    </recommendedName>
</protein>
<feature type="region of interest" description="Disordered" evidence="2">
    <location>
        <begin position="1"/>
        <end position="72"/>
    </location>
</feature>
<dbReference type="GO" id="GO:0000932">
    <property type="term" value="C:P-body"/>
    <property type="evidence" value="ECO:0007669"/>
    <property type="project" value="TreeGrafter"/>
</dbReference>
<dbReference type="PANTHER" id="PTHR23355">
    <property type="entry name" value="RIBONUCLEASE"/>
    <property type="match status" value="1"/>
</dbReference>
<dbReference type="InterPro" id="IPR001900">
    <property type="entry name" value="RNase_II/R"/>
</dbReference>
<proteinExistence type="inferred from homology"/>
<reference evidence="5" key="1">
    <citation type="journal article" date="2023" name="Commun. Biol.">
        <title>Genome analysis of Parmales, the sister group of diatoms, reveals the evolutionary specialization of diatoms from phago-mixotrophs to photoautotrophs.</title>
        <authorList>
            <person name="Ban H."/>
            <person name="Sato S."/>
            <person name="Yoshikawa S."/>
            <person name="Yamada K."/>
            <person name="Nakamura Y."/>
            <person name="Ichinomiya M."/>
            <person name="Sato N."/>
            <person name="Blanc-Mathieu R."/>
            <person name="Endo H."/>
            <person name="Kuwata A."/>
            <person name="Ogata H."/>
        </authorList>
    </citation>
    <scope>NUCLEOTIDE SEQUENCE [LARGE SCALE GENOMIC DNA]</scope>
    <source>
        <strain evidence="5">NIES 3699</strain>
    </source>
</reference>
<dbReference type="InterPro" id="IPR022966">
    <property type="entry name" value="RNase_II/R_CS"/>
</dbReference>
<dbReference type="EMBL" id="BRXX01000055">
    <property type="protein sequence ID" value="GMH86018.1"/>
    <property type="molecule type" value="Genomic_DNA"/>
</dbReference>
<name>A0A9W7BFZ1_9STRA</name>
<accession>A0A9W7BFZ1</accession>
<dbReference type="Pfam" id="PF00773">
    <property type="entry name" value="RNB"/>
    <property type="match status" value="1"/>
</dbReference>
<dbReference type="Pfam" id="PF17877">
    <property type="entry name" value="Dis3l2_C_term"/>
    <property type="match status" value="1"/>
</dbReference>
<feature type="compositionally biased region" description="Polar residues" evidence="2">
    <location>
        <begin position="1"/>
        <end position="11"/>
    </location>
</feature>
<comment type="caution">
    <text evidence="4">The sequence shown here is derived from an EMBL/GenBank/DDBJ whole genome shotgun (WGS) entry which is preliminary data.</text>
</comment>
<gene>
    <name evidence="4" type="ORF">TrVE_jg10163</name>
</gene>
<evidence type="ECO:0000313" key="4">
    <source>
        <dbReference type="EMBL" id="GMH86018.1"/>
    </source>
</evidence>
<dbReference type="PANTHER" id="PTHR23355:SF9">
    <property type="entry name" value="DIS3-LIKE EXONUCLEASE 2"/>
    <property type="match status" value="1"/>
</dbReference>
<feature type="region of interest" description="Disordered" evidence="2">
    <location>
        <begin position="184"/>
        <end position="221"/>
    </location>
</feature>
<dbReference type="PROSITE" id="PS01175">
    <property type="entry name" value="RIBONUCLEASE_II"/>
    <property type="match status" value="1"/>
</dbReference>
<evidence type="ECO:0000256" key="2">
    <source>
        <dbReference type="SAM" id="MobiDB-lite"/>
    </source>
</evidence>
<comment type="similarity">
    <text evidence="1">Belongs to the RNR ribonuclease family.</text>
</comment>
<feature type="compositionally biased region" description="Polar residues" evidence="2">
    <location>
        <begin position="195"/>
        <end position="213"/>
    </location>
</feature>
<feature type="domain" description="RNB" evidence="3">
    <location>
        <begin position="368"/>
        <end position="739"/>
    </location>
</feature>
<dbReference type="GO" id="GO:0003723">
    <property type="term" value="F:RNA binding"/>
    <property type="evidence" value="ECO:0007669"/>
    <property type="project" value="InterPro"/>
</dbReference>
<dbReference type="InterPro" id="IPR050180">
    <property type="entry name" value="RNR_Ribonuclease"/>
</dbReference>
<feature type="compositionally biased region" description="Polar residues" evidence="2">
    <location>
        <begin position="21"/>
        <end position="37"/>
    </location>
</feature>